<evidence type="ECO:0000313" key="2">
    <source>
        <dbReference type="WBParaSite" id="L893_g31069.t1"/>
    </source>
</evidence>
<dbReference type="WBParaSite" id="L893_g31069.t1">
    <property type="protein sequence ID" value="L893_g31069.t1"/>
    <property type="gene ID" value="L893_g31069"/>
</dbReference>
<protein>
    <submittedName>
        <fullName evidence="2">F-box domain-containing protein</fullName>
    </submittedName>
</protein>
<proteinExistence type="predicted"/>
<keyword evidence="1" id="KW-1185">Reference proteome</keyword>
<accession>A0A1I7ZZB8</accession>
<reference evidence="2" key="1">
    <citation type="submission" date="2016-11" db="UniProtKB">
        <authorList>
            <consortium name="WormBaseParasite"/>
        </authorList>
    </citation>
    <scope>IDENTIFICATION</scope>
</reference>
<evidence type="ECO:0000313" key="1">
    <source>
        <dbReference type="Proteomes" id="UP000095287"/>
    </source>
</evidence>
<name>A0A1I7ZZB8_9BILA</name>
<organism evidence="1 2">
    <name type="scientific">Steinernema glaseri</name>
    <dbReference type="NCBI Taxonomy" id="37863"/>
    <lineage>
        <taxon>Eukaryota</taxon>
        <taxon>Metazoa</taxon>
        <taxon>Ecdysozoa</taxon>
        <taxon>Nematoda</taxon>
        <taxon>Chromadorea</taxon>
        <taxon>Rhabditida</taxon>
        <taxon>Tylenchina</taxon>
        <taxon>Panagrolaimomorpha</taxon>
        <taxon>Strongyloidoidea</taxon>
        <taxon>Steinernematidae</taxon>
        <taxon>Steinernema</taxon>
    </lineage>
</organism>
<dbReference type="AlphaFoldDB" id="A0A1I7ZZB8"/>
<dbReference type="Proteomes" id="UP000095287">
    <property type="component" value="Unplaced"/>
</dbReference>
<sequence>MDGVPSAFFERLCATLYPYSLNRARNLSGIFGELAQIARRHTSHYVTNVKDGEERGFFLFYRCTGRQVIIPEEIDAAPKKFVRYVSIHLRDAEKVTVCREIVRRYPYAEYDFVIHCSAINEDWIHLACQLKSLRCLAIRTKLDDNAIPVLQKLADGRKLAFLHMDEEVCESGILKVVKSLLCQVQFIALEFTNETDGSWHSDVVREILEFWSENSEHLKGKQFFFHGENCEGGVQQVEEFMTKRTPLGGQLPLKICSNEECDFIHKEYTQSSVIFVKPSCMYKYDEGEGDERRRLYISFECANEDERRIGKRNLLAGHNGHDDVGLMRATNLLCVLFS</sequence>